<evidence type="ECO:0000256" key="2">
    <source>
        <dbReference type="ARBA" id="ARBA00007935"/>
    </source>
</evidence>
<feature type="transmembrane region" description="Helical" evidence="8">
    <location>
        <begin position="248"/>
        <end position="276"/>
    </location>
</feature>
<proteinExistence type="inferred from homology"/>
<keyword evidence="5 8" id="KW-0812">Transmembrane</keyword>
<evidence type="ECO:0000256" key="4">
    <source>
        <dbReference type="ARBA" id="ARBA00022475"/>
    </source>
</evidence>
<dbReference type="AlphaFoldDB" id="A0A1Y2KVN6"/>
<evidence type="ECO:0000256" key="5">
    <source>
        <dbReference type="ARBA" id="ARBA00022692"/>
    </source>
</evidence>
<evidence type="ECO:0000313" key="9">
    <source>
        <dbReference type="EMBL" id="OSQ35892.1"/>
    </source>
</evidence>
<dbReference type="GO" id="GO:0005886">
    <property type="term" value="C:plasma membrane"/>
    <property type="evidence" value="ECO:0007669"/>
    <property type="project" value="UniProtKB-SubCell"/>
</dbReference>
<keyword evidence="6 8" id="KW-1133">Transmembrane helix</keyword>
<feature type="transmembrane region" description="Helical" evidence="8">
    <location>
        <begin position="73"/>
        <end position="90"/>
    </location>
</feature>
<dbReference type="CDD" id="cd06550">
    <property type="entry name" value="TM_ABC_iron-siderophores_like"/>
    <property type="match status" value="1"/>
</dbReference>
<keyword evidence="3" id="KW-0813">Transport</keyword>
<organism evidence="9 10">
    <name type="scientific">Thalassospira mesophila</name>
    <dbReference type="NCBI Taxonomy" id="1293891"/>
    <lineage>
        <taxon>Bacteria</taxon>
        <taxon>Pseudomonadati</taxon>
        <taxon>Pseudomonadota</taxon>
        <taxon>Alphaproteobacteria</taxon>
        <taxon>Rhodospirillales</taxon>
        <taxon>Thalassospiraceae</taxon>
        <taxon>Thalassospira</taxon>
    </lineage>
</organism>
<name>A0A1Y2KVN6_9PROT</name>
<dbReference type="InterPro" id="IPR000522">
    <property type="entry name" value="ABC_transptr_permease_BtuC"/>
</dbReference>
<feature type="transmembrane region" description="Helical" evidence="8">
    <location>
        <begin position="316"/>
        <end position="335"/>
    </location>
</feature>
<gene>
    <name evidence="9" type="ORF">TMES_19900</name>
</gene>
<comment type="caution">
    <text evidence="9">The sequence shown here is derived from an EMBL/GenBank/DDBJ whole genome shotgun (WGS) entry which is preliminary data.</text>
</comment>
<dbReference type="GO" id="GO:0033214">
    <property type="term" value="P:siderophore-iron import into cell"/>
    <property type="evidence" value="ECO:0007669"/>
    <property type="project" value="TreeGrafter"/>
</dbReference>
<feature type="transmembrane region" description="Helical" evidence="8">
    <location>
        <begin position="110"/>
        <end position="128"/>
    </location>
</feature>
<dbReference type="PANTHER" id="PTHR30472:SF24">
    <property type="entry name" value="FERRIC ENTEROBACTIN TRANSPORT SYSTEM PERMEASE PROTEIN FEPG"/>
    <property type="match status" value="1"/>
</dbReference>
<feature type="transmembrane region" description="Helical" evidence="8">
    <location>
        <begin position="135"/>
        <end position="152"/>
    </location>
</feature>
<evidence type="ECO:0000256" key="8">
    <source>
        <dbReference type="SAM" id="Phobius"/>
    </source>
</evidence>
<feature type="transmembrane region" description="Helical" evidence="8">
    <location>
        <begin position="288"/>
        <end position="310"/>
    </location>
</feature>
<evidence type="ECO:0000256" key="1">
    <source>
        <dbReference type="ARBA" id="ARBA00004651"/>
    </source>
</evidence>
<evidence type="ECO:0000256" key="3">
    <source>
        <dbReference type="ARBA" id="ARBA00022448"/>
    </source>
</evidence>
<keyword evidence="10" id="KW-1185">Reference proteome</keyword>
<dbReference type="PANTHER" id="PTHR30472">
    <property type="entry name" value="FERRIC ENTEROBACTIN TRANSPORT SYSTEM PERMEASE PROTEIN"/>
    <property type="match status" value="1"/>
</dbReference>
<evidence type="ECO:0000313" key="10">
    <source>
        <dbReference type="Proteomes" id="UP000193391"/>
    </source>
</evidence>
<evidence type="ECO:0000256" key="7">
    <source>
        <dbReference type="ARBA" id="ARBA00023136"/>
    </source>
</evidence>
<dbReference type="GO" id="GO:0022857">
    <property type="term" value="F:transmembrane transporter activity"/>
    <property type="evidence" value="ECO:0007669"/>
    <property type="project" value="InterPro"/>
</dbReference>
<dbReference type="InterPro" id="IPR037294">
    <property type="entry name" value="ABC_BtuC-like"/>
</dbReference>
<feature type="transmembrane region" description="Helical" evidence="8">
    <location>
        <begin position="20"/>
        <end position="40"/>
    </location>
</feature>
<feature type="transmembrane region" description="Helical" evidence="8">
    <location>
        <begin position="158"/>
        <end position="176"/>
    </location>
</feature>
<accession>A0A1Y2KVN6</accession>
<keyword evidence="7 8" id="KW-0472">Membrane</keyword>
<dbReference type="STRING" id="1293891.TMES_19900"/>
<dbReference type="EMBL" id="JFKA01000014">
    <property type="protein sequence ID" value="OSQ35892.1"/>
    <property type="molecule type" value="Genomic_DNA"/>
</dbReference>
<comment type="subcellular location">
    <subcellularLocation>
        <location evidence="1">Cell membrane</location>
        <topology evidence="1">Multi-pass membrane protein</topology>
    </subcellularLocation>
</comment>
<comment type="similarity">
    <text evidence="2">Belongs to the binding-protein-dependent transport system permease family. FecCD subfamily.</text>
</comment>
<evidence type="ECO:0008006" key="11">
    <source>
        <dbReference type="Google" id="ProtNLM"/>
    </source>
</evidence>
<reference evidence="9 10" key="1">
    <citation type="submission" date="2014-03" db="EMBL/GenBank/DDBJ databases">
        <title>The draft genome sequence of Thalassospira mesophila JCM 18969.</title>
        <authorList>
            <person name="Lai Q."/>
            <person name="Shao Z."/>
        </authorList>
    </citation>
    <scope>NUCLEOTIDE SEQUENCE [LARGE SCALE GENOMIC DNA]</scope>
    <source>
        <strain evidence="9 10">JCM 18969</strain>
    </source>
</reference>
<feature type="transmembrane region" description="Helical" evidence="8">
    <location>
        <begin position="197"/>
        <end position="218"/>
    </location>
</feature>
<sequence length="341" mass="35639">MRIAWRNRLVVFRLRPVCVASFLVFALLALAITSLLLGSYPTRIKDIMALISSGHDSPAHTQAILISLRIPRILLAALCGAMLGLAGSAMQSFTRNGLADPGLIGVREGSIFAVLITILFLPAVPLFLRPVIGMTGGLAIAGLAIIIARSVAHLRFVLVGIGLSWLLASAIAMLLVTQDSQTAQTALAWIAGSLSSASWDFFPVALFFTAISALALFATARSADIALLGEKAAIGLGSNLKLTAMIQLVAAAVLSATCVATVGGIGFIGLIAPHLARLSTGQSRQFSVLFNSAIWGALLLLCADTIGRVAFLPLQLPAGVVLAVIGVPVLLGLLWKQRHQL</sequence>
<keyword evidence="4" id="KW-1003">Cell membrane</keyword>
<dbReference type="Pfam" id="PF01032">
    <property type="entry name" value="FecCD"/>
    <property type="match status" value="1"/>
</dbReference>
<protein>
    <recommendedName>
        <fullName evidence="11">Iron ABC transporter permease</fullName>
    </recommendedName>
</protein>
<dbReference type="SUPFAM" id="SSF81345">
    <property type="entry name" value="ABC transporter involved in vitamin B12 uptake, BtuC"/>
    <property type="match status" value="1"/>
</dbReference>
<evidence type="ECO:0000256" key="6">
    <source>
        <dbReference type="ARBA" id="ARBA00022989"/>
    </source>
</evidence>
<dbReference type="Gene3D" id="1.10.3470.10">
    <property type="entry name" value="ABC transporter involved in vitamin B12 uptake, BtuC"/>
    <property type="match status" value="1"/>
</dbReference>
<dbReference type="Proteomes" id="UP000193391">
    <property type="component" value="Unassembled WGS sequence"/>
</dbReference>